<organism evidence="4 5">
    <name type="scientific">Arachidicoccus rhizosphaerae</name>
    <dbReference type="NCBI Taxonomy" id="551991"/>
    <lineage>
        <taxon>Bacteria</taxon>
        <taxon>Pseudomonadati</taxon>
        <taxon>Bacteroidota</taxon>
        <taxon>Chitinophagia</taxon>
        <taxon>Chitinophagales</taxon>
        <taxon>Chitinophagaceae</taxon>
        <taxon>Arachidicoccus</taxon>
    </lineage>
</organism>
<dbReference type="Pfam" id="PF17168">
    <property type="entry name" value="DUF5127"/>
    <property type="match status" value="1"/>
</dbReference>
<gene>
    <name evidence="4" type="ORF">SAMN05192529_101134</name>
</gene>
<dbReference type="Gene3D" id="2.60.120.260">
    <property type="entry name" value="Galactose-binding domain-like"/>
    <property type="match status" value="1"/>
</dbReference>
<keyword evidence="5" id="KW-1185">Reference proteome</keyword>
<evidence type="ECO:0000259" key="3">
    <source>
        <dbReference type="Pfam" id="PF17168"/>
    </source>
</evidence>
<dbReference type="InterPro" id="IPR052743">
    <property type="entry name" value="Glutaminase_GtaA"/>
</dbReference>
<dbReference type="InterPro" id="IPR008979">
    <property type="entry name" value="Galactose-bd-like_sf"/>
</dbReference>
<evidence type="ECO:0000313" key="4">
    <source>
        <dbReference type="EMBL" id="SDZ74239.1"/>
    </source>
</evidence>
<dbReference type="Proteomes" id="UP000199041">
    <property type="component" value="Unassembled WGS sequence"/>
</dbReference>
<feature type="domain" description="DUF4964" evidence="1">
    <location>
        <begin position="36"/>
        <end position="91"/>
    </location>
</feature>
<dbReference type="PANTHER" id="PTHR31987">
    <property type="entry name" value="GLUTAMINASE A-RELATED"/>
    <property type="match status" value="1"/>
</dbReference>
<dbReference type="InterPro" id="IPR032515">
    <property type="entry name" value="DUF4964"/>
</dbReference>
<reference evidence="4 5" key="1">
    <citation type="submission" date="2016-10" db="EMBL/GenBank/DDBJ databases">
        <authorList>
            <person name="de Groot N.N."/>
        </authorList>
    </citation>
    <scope>NUCLEOTIDE SEQUENCE [LARGE SCALE GENOMIC DNA]</scope>
    <source>
        <strain evidence="4 5">Vu-144</strain>
    </source>
</reference>
<feature type="domain" description="Glutaminase A central" evidence="2">
    <location>
        <begin position="492"/>
        <end position="829"/>
    </location>
</feature>
<dbReference type="AlphaFoldDB" id="A0A1H3VHJ6"/>
<dbReference type="RefSeq" id="WP_091392125.1">
    <property type="nucleotide sequence ID" value="NZ_FNQY01000001.1"/>
</dbReference>
<dbReference type="InterPro" id="IPR012341">
    <property type="entry name" value="6hp_glycosidase-like_sf"/>
</dbReference>
<proteinExistence type="predicted"/>
<protein>
    <recommendedName>
        <fullName evidence="6">L-glutaminase</fullName>
    </recommendedName>
</protein>
<dbReference type="OrthoDB" id="175993at2"/>
<feature type="domain" description="Glutaminase A N-terminal" evidence="3">
    <location>
        <begin position="262"/>
        <end position="485"/>
    </location>
</feature>
<dbReference type="SUPFAM" id="SSF48208">
    <property type="entry name" value="Six-hairpin glycosidases"/>
    <property type="match status" value="1"/>
</dbReference>
<dbReference type="EMBL" id="FNQY01000001">
    <property type="protein sequence ID" value="SDZ74239.1"/>
    <property type="molecule type" value="Genomic_DNA"/>
</dbReference>
<dbReference type="Pfam" id="PF16335">
    <property type="entry name" value="GtaA_6_Hairpin"/>
    <property type="match status" value="1"/>
</dbReference>
<dbReference type="GO" id="GO:0005975">
    <property type="term" value="P:carbohydrate metabolic process"/>
    <property type="evidence" value="ECO:0007669"/>
    <property type="project" value="InterPro"/>
</dbReference>
<name>A0A1H3VHJ6_9BACT</name>
<dbReference type="InterPro" id="IPR032514">
    <property type="entry name" value="GtaA_central"/>
</dbReference>
<dbReference type="PANTHER" id="PTHR31987:SF1">
    <property type="entry name" value="GLUTAMINASE A"/>
    <property type="match status" value="1"/>
</dbReference>
<sequence length="838" mass="93924">MYQVRSFPFWGAGRIVLALLFPFVFTVLNAQSTARQIAPAYPLITHDSYFSIWSNSDQLNQSTTVHWTGQQQSMIGIIEVDDRFYRFLGKSPDVYHEILPTTNDKSYQAKYSFEQPAKDWTTLSYNDSKWQEGAAPFGDNEHTAQTLWNTKDLWVRRDFEMDPASLNQSPVLLNICHDDNVEVYLNGKEIWKKQGWTDKYLKLKTAVNLKALLKKGKNVLAIHVANTAGGAFLDAGLVQLQQQKELDQITTAEQTGVEVKATQTNYQFKAGDVALNVQFISPLLLDRMDILSRPVSYIDYHVSSLDGKAHQVKLYLCVSSDLAVDQPREQVAAFRKNDNGLSYLQTGTTSQPILKKKGDNVRIDWGYFYVGGTGNGALKQYLSENADAGIKAFLSGKPYNTATTMQGKSLGLNTVQDLGRVEGAASAYIELAYDERYAVQYFHENLRPWWNKDGKQTIQGQLLVAAKDHDQVLVLCKSLDQQIKDNGLKYGGEKYAHLLNLAYRQSIAAHAIVESPQGELLFLSKENFSNGSINTVDITYPSSALYLLHNPDLLKGMMNGIFYYSESGKWNKPFPAHDLGTYPIANGQTYGEDMPVEEGGNMVILAAAIAAVEGNANYAKSHWKTLTTWTDYLASQGMDPANQLCTDDFAGHLARNANLSIKAIEAVGAYGKMAEMLGDKQTAQKYSAMARQMAAKWQQLADAGDHYTLTFQGPKDSWSQKYNMVWDKMLGINAFPGSVAAKELTFYKTKQLAFGLPLDSRKTYTKSDWIMWTASMTGSRKDFETFIDPIYKFATQTPDRVPLSDWHETTNGHQVGFQARSVVGGYFMRVLEQKLINK</sequence>
<evidence type="ECO:0000313" key="5">
    <source>
        <dbReference type="Proteomes" id="UP000199041"/>
    </source>
</evidence>
<evidence type="ECO:0008006" key="6">
    <source>
        <dbReference type="Google" id="ProtNLM"/>
    </source>
</evidence>
<dbReference type="Pfam" id="PF16334">
    <property type="entry name" value="DUF4964"/>
    <property type="match status" value="1"/>
</dbReference>
<dbReference type="Gene3D" id="1.50.10.10">
    <property type="match status" value="1"/>
</dbReference>
<evidence type="ECO:0000259" key="1">
    <source>
        <dbReference type="Pfam" id="PF16334"/>
    </source>
</evidence>
<dbReference type="InterPro" id="IPR008928">
    <property type="entry name" value="6-hairpin_glycosidase_sf"/>
</dbReference>
<dbReference type="InterPro" id="IPR033433">
    <property type="entry name" value="GtaA_N"/>
</dbReference>
<evidence type="ECO:0000259" key="2">
    <source>
        <dbReference type="Pfam" id="PF16335"/>
    </source>
</evidence>
<dbReference type="SUPFAM" id="SSF49785">
    <property type="entry name" value="Galactose-binding domain-like"/>
    <property type="match status" value="1"/>
</dbReference>
<accession>A0A1H3VHJ6</accession>
<dbReference type="STRING" id="551991.SAMN05192529_101134"/>